<dbReference type="RefSeq" id="WP_183684456.1">
    <property type="nucleotide sequence ID" value="NZ_JACHHH010000010.1"/>
</dbReference>
<name>A0A7W9SGS7_9FIRM</name>
<dbReference type="Proteomes" id="UP000522163">
    <property type="component" value="Unassembled WGS sequence"/>
</dbReference>
<sequence>MKDRKKEKIGEISYQSILYTTYPIPLLRKRMSKESRAAQFAPFAALKGYEEMLEEENPSPFSVPVKTG</sequence>
<dbReference type="AlphaFoldDB" id="A0A7W9SGS7"/>
<evidence type="ECO:0000313" key="1">
    <source>
        <dbReference type="EMBL" id="MBB6041909.1"/>
    </source>
</evidence>
<gene>
    <name evidence="1" type="ORF">HNQ46_001900</name>
</gene>
<organism evidence="1 2">
    <name type="scientific">Oribacterium sinus</name>
    <dbReference type="NCBI Taxonomy" id="237576"/>
    <lineage>
        <taxon>Bacteria</taxon>
        <taxon>Bacillati</taxon>
        <taxon>Bacillota</taxon>
        <taxon>Clostridia</taxon>
        <taxon>Lachnospirales</taxon>
        <taxon>Lachnospiraceae</taxon>
        <taxon>Oribacterium</taxon>
    </lineage>
</organism>
<accession>A0A7W9SGS7</accession>
<dbReference type="EMBL" id="JACHHH010000010">
    <property type="protein sequence ID" value="MBB6041909.1"/>
    <property type="molecule type" value="Genomic_DNA"/>
</dbReference>
<reference evidence="1 2" key="1">
    <citation type="submission" date="2020-08" db="EMBL/GenBank/DDBJ databases">
        <title>Genomic Encyclopedia of Type Strains, Phase IV (KMG-IV): sequencing the most valuable type-strain genomes for metagenomic binning, comparative biology and taxonomic classification.</title>
        <authorList>
            <person name="Goeker M."/>
        </authorList>
    </citation>
    <scope>NUCLEOTIDE SEQUENCE [LARGE SCALE GENOMIC DNA]</scope>
    <source>
        <strain evidence="1 2">DSM 17245</strain>
    </source>
</reference>
<protein>
    <submittedName>
        <fullName evidence="1">Uncharacterized protein</fullName>
    </submittedName>
</protein>
<proteinExistence type="predicted"/>
<comment type="caution">
    <text evidence="1">The sequence shown here is derived from an EMBL/GenBank/DDBJ whole genome shotgun (WGS) entry which is preliminary data.</text>
</comment>
<dbReference type="GeneID" id="85015433"/>
<evidence type="ECO:0000313" key="2">
    <source>
        <dbReference type="Proteomes" id="UP000522163"/>
    </source>
</evidence>